<keyword evidence="3" id="KW-0963">Cytoplasm</keyword>
<comment type="similarity">
    <text evidence="2">Belongs to the aminoglycoside phosphotransferase family.</text>
</comment>
<dbReference type="InterPro" id="IPR002575">
    <property type="entry name" value="Aminoglycoside_PTrfase"/>
</dbReference>
<evidence type="ECO:0000256" key="2">
    <source>
        <dbReference type="ARBA" id="ARBA00006219"/>
    </source>
</evidence>
<accession>A0AA36D7N6</accession>
<comment type="function">
    <text evidence="7">Catalyzes the GTP-dependent phosphorylation of 5-hydroxy-L-lysine.</text>
</comment>
<dbReference type="SUPFAM" id="SSF56112">
    <property type="entry name" value="Protein kinase-like (PK-like)"/>
    <property type="match status" value="1"/>
</dbReference>
<comment type="subcellular location">
    <subcellularLocation>
        <location evidence="1">Cytoplasm</location>
    </subcellularLocation>
</comment>
<feature type="domain" description="Aminoglycoside phosphotransferase" evidence="10">
    <location>
        <begin position="67"/>
        <end position="299"/>
    </location>
</feature>
<keyword evidence="4" id="KW-0808">Transferase</keyword>
<dbReference type="AlphaFoldDB" id="A0AA36D7N6"/>
<dbReference type="GO" id="GO:0005737">
    <property type="term" value="C:cytoplasm"/>
    <property type="evidence" value="ECO:0007669"/>
    <property type="project" value="UniProtKB-SubCell"/>
</dbReference>
<dbReference type="PANTHER" id="PTHR21064">
    <property type="entry name" value="AMINOGLYCOSIDE PHOSPHOTRANSFERASE DOMAIN-CONTAINING PROTEIN-RELATED"/>
    <property type="match status" value="1"/>
</dbReference>
<sequence length="363" mass="41335">MTVLYGHDEPTQCPVISDERMREILRDEYGITAAKITHLTGYEDCNMRLDDIEYDTKMTRFMKVKPEKAIVKVTNPIEARNEAHMELQHQCYTALRKAGIPTVSLVPRLDGLDWASFEVLPGMSLPVRLFQLLPGSNLENFQFTPELCRKIGALLAGIHKVFDSMHVEKSQEPHVPFISPENHHCLAREAQILVYKKMLSDERFQLVQRIFKDVQETVLDQPQLDYGLIHSDINETNILVDEVDGETKLTGVLDFGDMHFSHRVFDIGASILYLHLSDKDQIPLEHLEEDILAGYRSVRDFKEQAKIPAAMRARLAGSLIYGLRTARLNVRGGSLEYVLRTQSNGWKVLEELSKDLPNGDPSP</sequence>
<evidence type="ECO:0000313" key="12">
    <source>
        <dbReference type="Proteomes" id="UP001177023"/>
    </source>
</evidence>
<dbReference type="InterPro" id="IPR011009">
    <property type="entry name" value="Kinase-like_dom_sf"/>
</dbReference>
<proteinExistence type="inferred from homology"/>
<evidence type="ECO:0000256" key="1">
    <source>
        <dbReference type="ARBA" id="ARBA00004496"/>
    </source>
</evidence>
<evidence type="ECO:0000256" key="9">
    <source>
        <dbReference type="ARBA" id="ARBA00040505"/>
    </source>
</evidence>
<dbReference type="Pfam" id="PF01636">
    <property type="entry name" value="APH"/>
    <property type="match status" value="1"/>
</dbReference>
<feature type="non-terminal residue" evidence="11">
    <location>
        <position position="1"/>
    </location>
</feature>
<evidence type="ECO:0000259" key="10">
    <source>
        <dbReference type="Pfam" id="PF01636"/>
    </source>
</evidence>
<dbReference type="InterPro" id="IPR050249">
    <property type="entry name" value="Pseudomonas-type_ThrB"/>
</dbReference>
<dbReference type="EMBL" id="CATQJA010002663">
    <property type="protein sequence ID" value="CAJ0581243.1"/>
    <property type="molecule type" value="Genomic_DNA"/>
</dbReference>
<name>A0AA36D7N6_9BILA</name>
<gene>
    <name evidence="11" type="ORF">MSPICULIGERA_LOCUS19409</name>
</gene>
<keyword evidence="12" id="KW-1185">Reference proteome</keyword>
<dbReference type="Proteomes" id="UP001177023">
    <property type="component" value="Unassembled WGS sequence"/>
</dbReference>
<keyword evidence="5" id="KW-0418">Kinase</keyword>
<comment type="caution">
    <text evidence="11">The sequence shown here is derived from an EMBL/GenBank/DDBJ whole genome shotgun (WGS) entry which is preliminary data.</text>
</comment>
<protein>
    <recommendedName>
        <fullName evidence="9">Hydroxylysine kinase</fullName>
        <ecNumber evidence="8">2.7.1.81</ecNumber>
    </recommendedName>
</protein>
<dbReference type="EC" id="2.7.1.81" evidence="8"/>
<comment type="catalytic activity">
    <reaction evidence="6">
        <text>(5R)-5-hydroxy-L-lysine + GTP = (5R)-5-phosphooxy-L-lysine + GDP + H(+)</text>
        <dbReference type="Rhea" id="RHEA:19049"/>
        <dbReference type="ChEBI" id="CHEBI:15378"/>
        <dbReference type="ChEBI" id="CHEBI:37565"/>
        <dbReference type="ChEBI" id="CHEBI:57882"/>
        <dbReference type="ChEBI" id="CHEBI:58189"/>
        <dbReference type="ChEBI" id="CHEBI:58357"/>
        <dbReference type="EC" id="2.7.1.81"/>
    </reaction>
</comment>
<dbReference type="Gene3D" id="3.90.1200.10">
    <property type="match status" value="1"/>
</dbReference>
<evidence type="ECO:0000256" key="3">
    <source>
        <dbReference type="ARBA" id="ARBA00022490"/>
    </source>
</evidence>
<evidence type="ECO:0000256" key="4">
    <source>
        <dbReference type="ARBA" id="ARBA00022679"/>
    </source>
</evidence>
<dbReference type="GO" id="GO:0047992">
    <property type="term" value="F:hydroxylysine kinase activity"/>
    <property type="evidence" value="ECO:0007669"/>
    <property type="project" value="UniProtKB-EC"/>
</dbReference>
<reference evidence="11" key="1">
    <citation type="submission" date="2023-06" db="EMBL/GenBank/DDBJ databases">
        <authorList>
            <person name="Delattre M."/>
        </authorList>
    </citation>
    <scope>NUCLEOTIDE SEQUENCE</scope>
    <source>
        <strain evidence="11">AF72</strain>
    </source>
</reference>
<evidence type="ECO:0000256" key="7">
    <source>
        <dbReference type="ARBA" id="ARBA00037368"/>
    </source>
</evidence>
<evidence type="ECO:0000256" key="8">
    <source>
        <dbReference type="ARBA" id="ARBA00038873"/>
    </source>
</evidence>
<organism evidence="11 12">
    <name type="scientific">Mesorhabditis spiculigera</name>
    <dbReference type="NCBI Taxonomy" id="96644"/>
    <lineage>
        <taxon>Eukaryota</taxon>
        <taxon>Metazoa</taxon>
        <taxon>Ecdysozoa</taxon>
        <taxon>Nematoda</taxon>
        <taxon>Chromadorea</taxon>
        <taxon>Rhabditida</taxon>
        <taxon>Rhabditina</taxon>
        <taxon>Rhabditomorpha</taxon>
        <taxon>Rhabditoidea</taxon>
        <taxon>Rhabditidae</taxon>
        <taxon>Mesorhabditinae</taxon>
        <taxon>Mesorhabditis</taxon>
    </lineage>
</organism>
<evidence type="ECO:0000256" key="5">
    <source>
        <dbReference type="ARBA" id="ARBA00022777"/>
    </source>
</evidence>
<evidence type="ECO:0000313" key="11">
    <source>
        <dbReference type="EMBL" id="CAJ0581243.1"/>
    </source>
</evidence>
<evidence type="ECO:0000256" key="6">
    <source>
        <dbReference type="ARBA" id="ARBA00036820"/>
    </source>
</evidence>
<dbReference type="PANTHER" id="PTHR21064:SF1">
    <property type="entry name" value="HYDROXYLYSINE KINASE"/>
    <property type="match status" value="1"/>
</dbReference>